<dbReference type="InterPro" id="IPR039069">
    <property type="entry name" value="CE7"/>
</dbReference>
<evidence type="ECO:0000259" key="3">
    <source>
        <dbReference type="Pfam" id="PF05448"/>
    </source>
</evidence>
<dbReference type="AlphaFoldDB" id="A0A6G6C491"/>
<dbReference type="Pfam" id="PF05448">
    <property type="entry name" value="AXE1"/>
    <property type="match status" value="1"/>
</dbReference>
<keyword evidence="4" id="KW-0378">Hydrolase</keyword>
<organism evidence="4">
    <name type="scientific">Alicyclobacillus tolerans</name>
    <dbReference type="NCBI Taxonomy" id="90970"/>
    <lineage>
        <taxon>Bacteria</taxon>
        <taxon>Bacillati</taxon>
        <taxon>Bacillota</taxon>
        <taxon>Bacilli</taxon>
        <taxon>Bacillales</taxon>
        <taxon>Alicyclobacillaceae</taxon>
        <taxon>Alicyclobacillus</taxon>
    </lineage>
</organism>
<feature type="domain" description="Acetyl xylan esterase" evidence="3">
    <location>
        <begin position="3"/>
        <end position="317"/>
    </location>
</feature>
<dbReference type="GO" id="GO:0005976">
    <property type="term" value="P:polysaccharide metabolic process"/>
    <property type="evidence" value="ECO:0007669"/>
    <property type="project" value="TreeGrafter"/>
</dbReference>
<dbReference type="InterPro" id="IPR008391">
    <property type="entry name" value="AXE1_dom"/>
</dbReference>
<dbReference type="GO" id="GO:0047739">
    <property type="term" value="F:cephalosporin-C deacetylase activity"/>
    <property type="evidence" value="ECO:0007669"/>
    <property type="project" value="UniProtKB-EC"/>
</dbReference>
<dbReference type="InterPro" id="IPR029058">
    <property type="entry name" value="AB_hydrolase_fold"/>
</dbReference>
<dbReference type="ESTHER" id="9bacl-a0a6g6c491">
    <property type="family name" value="Acetyl-esterase_deacetylase"/>
</dbReference>
<accession>A0A6G6C491</accession>
<protein>
    <submittedName>
        <fullName evidence="4">Cephalosporin-C deacetylase EstZY</fullName>
        <ecNumber evidence="4">3.1.1.41</ecNumber>
    </submittedName>
</protein>
<dbReference type="Gene3D" id="3.40.50.1820">
    <property type="entry name" value="alpha/beta hydrolase"/>
    <property type="match status" value="1"/>
</dbReference>
<evidence type="ECO:0000256" key="2">
    <source>
        <dbReference type="PIRSR" id="PIRSR639069-2"/>
    </source>
</evidence>
<dbReference type="EMBL" id="MK450358">
    <property type="protein sequence ID" value="QID75815.1"/>
    <property type="molecule type" value="Genomic_DNA"/>
</dbReference>
<dbReference type="SUPFAM" id="SSF53474">
    <property type="entry name" value="alpha/beta-Hydrolases"/>
    <property type="match status" value="1"/>
</dbReference>
<feature type="binding site" evidence="2">
    <location>
        <position position="94"/>
    </location>
    <ligand>
        <name>substrate</name>
    </ligand>
</feature>
<feature type="active site" description="Charge relay system" evidence="1">
    <location>
        <position position="303"/>
    </location>
</feature>
<dbReference type="PANTHER" id="PTHR40111">
    <property type="entry name" value="CEPHALOSPORIN-C DEACETYLASE"/>
    <property type="match status" value="1"/>
</dbReference>
<evidence type="ECO:0000313" key="4">
    <source>
        <dbReference type="EMBL" id="QID75815.1"/>
    </source>
</evidence>
<evidence type="ECO:0000256" key="1">
    <source>
        <dbReference type="PIRSR" id="PIRSR639069-1"/>
    </source>
</evidence>
<feature type="active site" description="Charge relay system" evidence="1">
    <location>
        <position position="274"/>
    </location>
</feature>
<proteinExistence type="predicted"/>
<feature type="active site" description="Nucleophile" evidence="1">
    <location>
        <position position="185"/>
    </location>
</feature>
<dbReference type="PANTHER" id="PTHR40111:SF1">
    <property type="entry name" value="CEPHALOSPORIN-C DEACETYLASE"/>
    <property type="match status" value="1"/>
</dbReference>
<sequence>MHMPMIDLPYEELLNYRGRNPRPSDFDAYWERGLAEMKEVDAKLEIVPNSFSTSQVECFDLYFTGVKGARIHSLYARPRHATAPHPAILQFHGYKGHAGDWLDKMAYAAHGFTVVAMNCRGQGGHSQDTHPVRGMTSSGHVVRGLDDHPDNLYFRQVFLDTAQLANIVMNLPEVDPDLVAVTGWSQGGALTVACAALEPRIRRAAPVYPFLSDYLRVWEMDFGGVHEELIQYFRNRDPLHANRDLIFEKLGYIDIQHLADRINAEVLWGIGLMDKVCPPSTQFAAYNRIRSPKRMVVYPDFQHEWLPGMNDAIFEWMLTM</sequence>
<reference evidence="4" key="1">
    <citation type="journal article" date="2020" name="Int. J. Biol. Macromol.">
        <title>Characterization of EstZY: A new acetylesterase with 7-aminocephalosporanic acid deacetylase activity from Alicyclobacillus tengchongensis.</title>
        <authorList>
            <person name="Ding J."/>
            <person name="Zhou Y."/>
            <person name="Zhu H."/>
            <person name="Deng M."/>
            <person name="Gao Y."/>
            <person name="Yang Y."/>
            <person name="Huang Z."/>
        </authorList>
    </citation>
    <scope>NUCLEOTIDE SEQUENCE</scope>
    <source>
        <strain evidence="4">D-1</strain>
    </source>
</reference>
<name>A0A6G6C491_9BACL</name>
<dbReference type="EC" id="3.1.1.41" evidence="4"/>